<evidence type="ECO:0000313" key="1">
    <source>
        <dbReference type="EMBL" id="KXV57329.1"/>
    </source>
</evidence>
<organism evidence="1 2">
    <name type="scientific">Acetobacter tropicalis</name>
    <dbReference type="NCBI Taxonomy" id="104102"/>
    <lineage>
        <taxon>Bacteria</taxon>
        <taxon>Pseudomonadati</taxon>
        <taxon>Pseudomonadota</taxon>
        <taxon>Alphaproteobacteria</taxon>
        <taxon>Acetobacterales</taxon>
        <taxon>Acetobacteraceae</taxon>
        <taxon>Acetobacter</taxon>
    </lineage>
</organism>
<name>A0A149TW60_9PROT</name>
<proteinExistence type="predicted"/>
<dbReference type="Proteomes" id="UP000075411">
    <property type="component" value="Unassembled WGS sequence"/>
</dbReference>
<comment type="caution">
    <text evidence="1">The sequence shown here is derived from an EMBL/GenBank/DDBJ whole genome shotgun (WGS) entry which is preliminary data.</text>
</comment>
<dbReference type="PATRIC" id="fig|104102.12.peg.1574"/>
<reference evidence="1 2" key="1">
    <citation type="submission" date="2015-06" db="EMBL/GenBank/DDBJ databases">
        <title>Improved classification and identification of acetic acid bacteria using matrix-assisted laser desorption/ionization time-of-flight mass spectrometry; Gluconobacter nephelii and Gluconobacter uchimurae are later heterotypic synonyms of Gluconobacter japonicus and Gluconobacter oxydans, respectively.</title>
        <authorList>
            <person name="Li L."/>
            <person name="Cleenwerck I."/>
            <person name="De Vuyst L."/>
            <person name="Vandamme P."/>
        </authorList>
    </citation>
    <scope>NUCLEOTIDE SEQUENCE [LARGE SCALE GENOMIC DNA]</scope>
    <source>
        <strain evidence="1 2">LMG 1663</strain>
    </source>
</reference>
<accession>A0A149TW60</accession>
<evidence type="ECO:0000313" key="2">
    <source>
        <dbReference type="Proteomes" id="UP000075411"/>
    </source>
</evidence>
<gene>
    <name evidence="1" type="ORF">AD947_08830</name>
</gene>
<dbReference type="EMBL" id="LHZT01000121">
    <property type="protein sequence ID" value="KXV57329.1"/>
    <property type="molecule type" value="Genomic_DNA"/>
</dbReference>
<evidence type="ECO:0008006" key="3">
    <source>
        <dbReference type="Google" id="ProtNLM"/>
    </source>
</evidence>
<dbReference type="AlphaFoldDB" id="A0A149TW60"/>
<sequence>MEAGSRHGNILHFLRWIFMQHADLHTIRKQTTQGFKNTVSSLRSPLLRITKRLNMLWLDIGHQKGTAAIHQAVQHITANILSARIQPLECR</sequence>
<protein>
    <recommendedName>
        <fullName evidence="3">Transposase</fullName>
    </recommendedName>
</protein>